<feature type="non-terminal residue" evidence="2">
    <location>
        <position position="318"/>
    </location>
</feature>
<reference evidence="2" key="1">
    <citation type="submission" date="2023-05" db="EMBL/GenBank/DDBJ databases">
        <authorList>
            <person name="Stuckert A."/>
        </authorList>
    </citation>
    <scope>NUCLEOTIDE SEQUENCE</scope>
</reference>
<comment type="caution">
    <text evidence="2">The sequence shown here is derived from an EMBL/GenBank/DDBJ whole genome shotgun (WGS) entry which is preliminary data.</text>
</comment>
<keyword evidence="3" id="KW-1185">Reference proteome</keyword>
<proteinExistence type="predicted"/>
<dbReference type="Proteomes" id="UP001162483">
    <property type="component" value="Unassembled WGS sequence"/>
</dbReference>
<name>A0ABN9GCH6_9NEOB</name>
<organism evidence="2 3">
    <name type="scientific">Staurois parvus</name>
    <dbReference type="NCBI Taxonomy" id="386267"/>
    <lineage>
        <taxon>Eukaryota</taxon>
        <taxon>Metazoa</taxon>
        <taxon>Chordata</taxon>
        <taxon>Craniata</taxon>
        <taxon>Vertebrata</taxon>
        <taxon>Euteleostomi</taxon>
        <taxon>Amphibia</taxon>
        <taxon>Batrachia</taxon>
        <taxon>Anura</taxon>
        <taxon>Neobatrachia</taxon>
        <taxon>Ranoidea</taxon>
        <taxon>Ranidae</taxon>
        <taxon>Staurois</taxon>
    </lineage>
</organism>
<protein>
    <submittedName>
        <fullName evidence="2">Uncharacterized protein</fullName>
    </submittedName>
</protein>
<evidence type="ECO:0000313" key="3">
    <source>
        <dbReference type="Proteomes" id="UP001162483"/>
    </source>
</evidence>
<dbReference type="PANTHER" id="PTHR23287:SF16">
    <property type="entry name" value="TECTONIN BETA-PROPELLER REPEAT-CONTAINING PROTEIN 2"/>
    <property type="match status" value="1"/>
</dbReference>
<dbReference type="PANTHER" id="PTHR23287">
    <property type="entry name" value="RUBY-EYE2-LIKE PROTEIN"/>
    <property type="match status" value="1"/>
</dbReference>
<evidence type="ECO:0000313" key="2">
    <source>
        <dbReference type="EMBL" id="CAI9607108.1"/>
    </source>
</evidence>
<evidence type="ECO:0000256" key="1">
    <source>
        <dbReference type="SAM" id="MobiDB-lite"/>
    </source>
</evidence>
<feature type="compositionally biased region" description="Polar residues" evidence="1">
    <location>
        <begin position="26"/>
        <end position="41"/>
    </location>
</feature>
<dbReference type="EMBL" id="CATNWA010018393">
    <property type="protein sequence ID" value="CAI9607108.1"/>
    <property type="molecule type" value="Genomic_DNA"/>
</dbReference>
<accession>A0ABN9GCH6</accession>
<feature type="region of interest" description="Disordered" evidence="1">
    <location>
        <begin position="1"/>
        <end position="60"/>
    </location>
</feature>
<feature type="region of interest" description="Disordered" evidence="1">
    <location>
        <begin position="86"/>
        <end position="109"/>
    </location>
</feature>
<sequence>MASLPGSSADHLSSQESLASGKGQAEDSTSGIFSATQTSDSPIPDIDSENNSCSGEEKELVNEQITDATADTAANTETVKEVETLTTSSELEEELHTVSEPHPLRETTSAGSGELCYFIGVTEGRKSLDSQTDTTETLEDTRVSTTQCHIPPSSIGASMSESAYTFTSDPLQVIKSIKLERHDQDQALASSDEEDIYGHRIPHSSSDASVAEIAVSQDLTRSMQEESMLVKSEQLAESWMVYFGPTSGILSLVVSEKYIWCLDYKGSLYCSSLPGAGLRWQKFEDTVQQVAVSPSGNLLWKIEQKTDKAFACGKVTIK</sequence>
<gene>
    <name evidence="2" type="ORF">SPARVUS_LOCUS13892244</name>
</gene>
<feature type="compositionally biased region" description="Basic and acidic residues" evidence="1">
    <location>
        <begin position="94"/>
        <end position="105"/>
    </location>
</feature>